<reference evidence="1 2" key="1">
    <citation type="submission" date="2016-10" db="EMBL/GenBank/DDBJ databases">
        <title>Genome sequence of the basidiomycete white-rot fungus Trametes pubescens.</title>
        <authorList>
            <person name="Makela M.R."/>
            <person name="Granchi Z."/>
            <person name="Peng M."/>
            <person name="De Vries R.P."/>
            <person name="Grigoriev I."/>
            <person name="Riley R."/>
            <person name="Hilden K."/>
        </authorList>
    </citation>
    <scope>NUCLEOTIDE SEQUENCE [LARGE SCALE GENOMIC DNA]</scope>
    <source>
        <strain evidence="1 2">FBCC735</strain>
    </source>
</reference>
<organism evidence="1 2">
    <name type="scientific">Trametes pubescens</name>
    <name type="common">White-rot fungus</name>
    <dbReference type="NCBI Taxonomy" id="154538"/>
    <lineage>
        <taxon>Eukaryota</taxon>
        <taxon>Fungi</taxon>
        <taxon>Dikarya</taxon>
        <taxon>Basidiomycota</taxon>
        <taxon>Agaricomycotina</taxon>
        <taxon>Agaricomycetes</taxon>
        <taxon>Polyporales</taxon>
        <taxon>Polyporaceae</taxon>
        <taxon>Trametes</taxon>
    </lineage>
</organism>
<name>A0A1M2V4P0_TRAPU</name>
<proteinExistence type="predicted"/>
<protein>
    <submittedName>
        <fullName evidence="1">Uncharacterized protein</fullName>
    </submittedName>
</protein>
<evidence type="ECO:0000313" key="1">
    <source>
        <dbReference type="EMBL" id="OJT02579.1"/>
    </source>
</evidence>
<sequence length="154" mass="17099">MSQIYISNIAFEGPEAERAHFAEMHGRLQTLTAIFGHLDLALDSLLVMHASLGMQVEELRTYLSKLSPGIEPAVPTPERLPQPSVEGRRGSLKVWFTKIALDKEIQILRDVLVKTREVLQRHPACHVDVAAVEDIPTVVLGNMDVDVVVEPEAE</sequence>
<evidence type="ECO:0000313" key="2">
    <source>
        <dbReference type="Proteomes" id="UP000184267"/>
    </source>
</evidence>
<accession>A0A1M2V4P0</accession>
<dbReference type="EMBL" id="MNAD01001662">
    <property type="protein sequence ID" value="OJT02579.1"/>
    <property type="molecule type" value="Genomic_DNA"/>
</dbReference>
<gene>
    <name evidence="1" type="ORF">TRAPUB_6901</name>
</gene>
<dbReference type="OrthoDB" id="2755083at2759"/>
<comment type="caution">
    <text evidence="1">The sequence shown here is derived from an EMBL/GenBank/DDBJ whole genome shotgun (WGS) entry which is preliminary data.</text>
</comment>
<keyword evidence="2" id="KW-1185">Reference proteome</keyword>
<dbReference type="Proteomes" id="UP000184267">
    <property type="component" value="Unassembled WGS sequence"/>
</dbReference>
<dbReference type="AlphaFoldDB" id="A0A1M2V4P0"/>